<name>B4QKN0_DROSI</name>
<keyword evidence="2" id="KW-1185">Reference proteome</keyword>
<dbReference type="HOGENOM" id="CLU_2361975_0_0_1"/>
<reference evidence="1 2" key="1">
    <citation type="journal article" date="2007" name="Nature">
        <title>Evolution of genes and genomes on the Drosophila phylogeny.</title>
        <authorList>
            <consortium name="Drosophila 12 Genomes Consortium"/>
            <person name="Clark A.G."/>
            <person name="Eisen M.B."/>
            <person name="Smith D.R."/>
            <person name="Bergman C.M."/>
            <person name="Oliver B."/>
            <person name="Markow T.A."/>
            <person name="Kaufman T.C."/>
            <person name="Kellis M."/>
            <person name="Gelbart W."/>
            <person name="Iyer V.N."/>
            <person name="Pollard D.A."/>
            <person name="Sackton T.B."/>
            <person name="Larracuente A.M."/>
            <person name="Singh N.D."/>
            <person name="Abad J.P."/>
            <person name="Abt D.N."/>
            <person name="Adryan B."/>
            <person name="Aguade M."/>
            <person name="Akashi H."/>
            <person name="Anderson W.W."/>
            <person name="Aquadro C.F."/>
            <person name="Ardell D.H."/>
            <person name="Arguello R."/>
            <person name="Artieri C.G."/>
            <person name="Barbash D.A."/>
            <person name="Barker D."/>
            <person name="Barsanti P."/>
            <person name="Batterham P."/>
            <person name="Batzoglou S."/>
            <person name="Begun D."/>
            <person name="Bhutkar A."/>
            <person name="Blanco E."/>
            <person name="Bosak S.A."/>
            <person name="Bradley R.K."/>
            <person name="Brand A.D."/>
            <person name="Brent M.R."/>
            <person name="Brooks A.N."/>
            <person name="Brown R.H."/>
            <person name="Butlin R.K."/>
            <person name="Caggese C."/>
            <person name="Calvi B.R."/>
            <person name="Bernardo de Carvalho A."/>
            <person name="Caspi A."/>
            <person name="Castrezana S."/>
            <person name="Celniker S.E."/>
            <person name="Chang J.L."/>
            <person name="Chapple C."/>
            <person name="Chatterji S."/>
            <person name="Chinwalla A."/>
            <person name="Civetta A."/>
            <person name="Clifton S.W."/>
            <person name="Comeron J.M."/>
            <person name="Costello J.C."/>
            <person name="Coyne J.A."/>
            <person name="Daub J."/>
            <person name="David R.G."/>
            <person name="Delcher A.L."/>
            <person name="Delehaunty K."/>
            <person name="Do C.B."/>
            <person name="Ebling H."/>
            <person name="Edwards K."/>
            <person name="Eickbush T."/>
            <person name="Evans J.D."/>
            <person name="Filipski A."/>
            <person name="Findeiss S."/>
            <person name="Freyhult E."/>
            <person name="Fulton L."/>
            <person name="Fulton R."/>
            <person name="Garcia A.C."/>
            <person name="Gardiner A."/>
            <person name="Garfield D.A."/>
            <person name="Garvin B.E."/>
            <person name="Gibson G."/>
            <person name="Gilbert D."/>
            <person name="Gnerre S."/>
            <person name="Godfrey J."/>
            <person name="Good R."/>
            <person name="Gotea V."/>
            <person name="Gravely B."/>
            <person name="Greenberg A.J."/>
            <person name="Griffiths-Jones S."/>
            <person name="Gross S."/>
            <person name="Guigo R."/>
            <person name="Gustafson E.A."/>
            <person name="Haerty W."/>
            <person name="Hahn M.W."/>
            <person name="Halligan D.L."/>
            <person name="Halpern A.L."/>
            <person name="Halter G.M."/>
            <person name="Han M.V."/>
            <person name="Heger A."/>
            <person name="Hillier L."/>
            <person name="Hinrichs A.S."/>
            <person name="Holmes I."/>
            <person name="Hoskins R.A."/>
            <person name="Hubisz M.J."/>
            <person name="Hultmark D."/>
            <person name="Huntley M.A."/>
            <person name="Jaffe D.B."/>
            <person name="Jagadeeshan S."/>
            <person name="Jeck W.R."/>
            <person name="Johnson J."/>
            <person name="Jones C.D."/>
            <person name="Jordan W.C."/>
            <person name="Karpen G.H."/>
            <person name="Kataoka E."/>
            <person name="Keightley P.D."/>
            <person name="Kheradpour P."/>
            <person name="Kirkness E.F."/>
            <person name="Koerich L.B."/>
            <person name="Kristiansen K."/>
            <person name="Kudrna D."/>
            <person name="Kulathinal R.J."/>
            <person name="Kumar S."/>
            <person name="Kwok R."/>
            <person name="Lander E."/>
            <person name="Langley C.H."/>
            <person name="Lapoint R."/>
            <person name="Lazzaro B.P."/>
            <person name="Lee S.J."/>
            <person name="Levesque L."/>
            <person name="Li R."/>
            <person name="Lin C.F."/>
            <person name="Lin M.F."/>
            <person name="Lindblad-Toh K."/>
            <person name="Llopart A."/>
            <person name="Long M."/>
            <person name="Low L."/>
            <person name="Lozovsky E."/>
            <person name="Lu J."/>
            <person name="Luo M."/>
            <person name="Machado C.A."/>
            <person name="Makalowski W."/>
            <person name="Marzo M."/>
            <person name="Matsuda M."/>
            <person name="Matzkin L."/>
            <person name="McAllister B."/>
            <person name="McBride C.S."/>
            <person name="McKernan B."/>
            <person name="McKernan K."/>
            <person name="Mendez-Lago M."/>
            <person name="Minx P."/>
            <person name="Mollenhauer M.U."/>
            <person name="Montooth K."/>
            <person name="Mount S.M."/>
            <person name="Mu X."/>
            <person name="Myers E."/>
            <person name="Negre B."/>
            <person name="Newfeld S."/>
            <person name="Nielsen R."/>
            <person name="Noor M.A."/>
            <person name="O'Grady P."/>
            <person name="Pachter L."/>
            <person name="Papaceit M."/>
            <person name="Parisi M.J."/>
            <person name="Parisi M."/>
            <person name="Parts L."/>
            <person name="Pedersen J.S."/>
            <person name="Pesole G."/>
            <person name="Phillippy A.M."/>
            <person name="Ponting C.P."/>
            <person name="Pop M."/>
            <person name="Porcelli D."/>
            <person name="Powell J.R."/>
            <person name="Prohaska S."/>
            <person name="Pruitt K."/>
            <person name="Puig M."/>
            <person name="Quesneville H."/>
            <person name="Ram K.R."/>
            <person name="Rand D."/>
            <person name="Rasmussen M.D."/>
            <person name="Reed L.K."/>
            <person name="Reenan R."/>
            <person name="Reily A."/>
            <person name="Remington K.A."/>
            <person name="Rieger T.T."/>
            <person name="Ritchie M.G."/>
            <person name="Robin C."/>
            <person name="Rogers Y.H."/>
            <person name="Rohde C."/>
            <person name="Rozas J."/>
            <person name="Rubenfield M.J."/>
            <person name="Ruiz A."/>
            <person name="Russo S."/>
            <person name="Salzberg S.L."/>
            <person name="Sanchez-Gracia A."/>
            <person name="Saranga D.J."/>
            <person name="Sato H."/>
            <person name="Schaeffer S.W."/>
            <person name="Schatz M.C."/>
            <person name="Schlenke T."/>
            <person name="Schwartz R."/>
            <person name="Segarra C."/>
            <person name="Singh R.S."/>
            <person name="Sirot L."/>
            <person name="Sirota M."/>
            <person name="Sisneros N.B."/>
            <person name="Smith C.D."/>
            <person name="Smith T.F."/>
            <person name="Spieth J."/>
            <person name="Stage D.E."/>
            <person name="Stark A."/>
            <person name="Stephan W."/>
            <person name="Strausberg R.L."/>
            <person name="Strempel S."/>
            <person name="Sturgill D."/>
            <person name="Sutton G."/>
            <person name="Sutton G.G."/>
            <person name="Tao W."/>
            <person name="Teichmann S."/>
            <person name="Tobari Y.N."/>
            <person name="Tomimura Y."/>
            <person name="Tsolas J.M."/>
            <person name="Valente V.L."/>
            <person name="Venter E."/>
            <person name="Venter J.C."/>
            <person name="Vicario S."/>
            <person name="Vieira F.G."/>
            <person name="Vilella A.J."/>
            <person name="Villasante A."/>
            <person name="Walenz B."/>
            <person name="Wang J."/>
            <person name="Wasserman M."/>
            <person name="Watts T."/>
            <person name="Wilson D."/>
            <person name="Wilson R.K."/>
            <person name="Wing R.A."/>
            <person name="Wolfner M.F."/>
            <person name="Wong A."/>
            <person name="Wong G.K."/>
            <person name="Wu C.I."/>
            <person name="Wu G."/>
            <person name="Yamamoto D."/>
            <person name="Yang H.P."/>
            <person name="Yang S.P."/>
            <person name="Yorke J.A."/>
            <person name="Yoshida K."/>
            <person name="Zdobnov E."/>
            <person name="Zhang P."/>
            <person name="Zhang Y."/>
            <person name="Zimin A.V."/>
            <person name="Baldwin J."/>
            <person name="Abdouelleil A."/>
            <person name="Abdulkadir J."/>
            <person name="Abebe A."/>
            <person name="Abera B."/>
            <person name="Abreu J."/>
            <person name="Acer S.C."/>
            <person name="Aftuck L."/>
            <person name="Alexander A."/>
            <person name="An P."/>
            <person name="Anderson E."/>
            <person name="Anderson S."/>
            <person name="Arachi H."/>
            <person name="Azer M."/>
            <person name="Bachantsang P."/>
            <person name="Barry A."/>
            <person name="Bayul T."/>
            <person name="Berlin A."/>
            <person name="Bessette D."/>
            <person name="Bloom T."/>
            <person name="Blye J."/>
            <person name="Boguslavskiy L."/>
            <person name="Bonnet C."/>
            <person name="Boukhgalter B."/>
            <person name="Bourzgui I."/>
            <person name="Brown A."/>
            <person name="Cahill P."/>
            <person name="Channer S."/>
            <person name="Cheshatsang Y."/>
            <person name="Chuda L."/>
            <person name="Citroen M."/>
            <person name="Collymore A."/>
            <person name="Cooke P."/>
            <person name="Costello M."/>
            <person name="D'Aco K."/>
            <person name="Daza R."/>
            <person name="De Haan G."/>
            <person name="DeGray S."/>
            <person name="DeMaso C."/>
            <person name="Dhargay N."/>
            <person name="Dooley K."/>
            <person name="Dooley E."/>
            <person name="Doricent M."/>
            <person name="Dorje P."/>
            <person name="Dorjee K."/>
            <person name="Dupes A."/>
            <person name="Elong R."/>
            <person name="Falk J."/>
            <person name="Farina A."/>
            <person name="Faro S."/>
            <person name="Ferguson D."/>
            <person name="Fisher S."/>
            <person name="Foley C.D."/>
            <person name="Franke A."/>
            <person name="Friedrich D."/>
            <person name="Gadbois L."/>
            <person name="Gearin G."/>
            <person name="Gearin C.R."/>
            <person name="Giannoukos G."/>
            <person name="Goode T."/>
            <person name="Graham J."/>
            <person name="Grandbois E."/>
            <person name="Grewal S."/>
            <person name="Gyaltsen K."/>
            <person name="Hafez N."/>
            <person name="Hagos B."/>
            <person name="Hall J."/>
            <person name="Henson C."/>
            <person name="Hollinger A."/>
            <person name="Honan T."/>
            <person name="Huard M.D."/>
            <person name="Hughes L."/>
            <person name="Hurhula B."/>
            <person name="Husby M.E."/>
            <person name="Kamat A."/>
            <person name="Kanga B."/>
            <person name="Kashin S."/>
            <person name="Khazanovich D."/>
            <person name="Kisner P."/>
            <person name="Lance K."/>
            <person name="Lara M."/>
            <person name="Lee W."/>
            <person name="Lennon N."/>
            <person name="Letendre F."/>
            <person name="LeVine R."/>
            <person name="Lipovsky A."/>
            <person name="Liu X."/>
            <person name="Liu J."/>
            <person name="Liu S."/>
            <person name="Lokyitsang T."/>
            <person name="Lokyitsang Y."/>
            <person name="Lubonja R."/>
            <person name="Lui A."/>
            <person name="MacDonald P."/>
            <person name="Magnisalis V."/>
            <person name="Maru K."/>
            <person name="Matthews C."/>
            <person name="McCusker W."/>
            <person name="McDonough S."/>
            <person name="Mehta T."/>
            <person name="Meldrim J."/>
            <person name="Meneus L."/>
            <person name="Mihai O."/>
            <person name="Mihalev A."/>
            <person name="Mihova T."/>
            <person name="Mittelman R."/>
            <person name="Mlenga V."/>
            <person name="Montmayeur A."/>
            <person name="Mulrain L."/>
            <person name="Navidi A."/>
            <person name="Naylor J."/>
            <person name="Negash T."/>
            <person name="Nguyen T."/>
            <person name="Nguyen N."/>
            <person name="Nicol R."/>
            <person name="Norbu C."/>
            <person name="Norbu N."/>
            <person name="Novod N."/>
            <person name="O'Neill B."/>
            <person name="Osman S."/>
            <person name="Markiewicz E."/>
            <person name="Oyono O.L."/>
            <person name="Patti C."/>
            <person name="Phunkhang P."/>
            <person name="Pierre F."/>
            <person name="Priest M."/>
            <person name="Raghuraman S."/>
            <person name="Rege F."/>
            <person name="Reyes R."/>
            <person name="Rise C."/>
            <person name="Rogov P."/>
            <person name="Ross K."/>
            <person name="Ryan E."/>
            <person name="Settipalli S."/>
            <person name="Shea T."/>
            <person name="Sherpa N."/>
            <person name="Shi L."/>
            <person name="Shih D."/>
            <person name="Sparrow T."/>
            <person name="Spaulding J."/>
            <person name="Stalker J."/>
            <person name="Stange-Thomann N."/>
            <person name="Stavropoulos S."/>
            <person name="Stone C."/>
            <person name="Strader C."/>
            <person name="Tesfaye S."/>
            <person name="Thomson T."/>
            <person name="Thoulutsang Y."/>
            <person name="Thoulutsang D."/>
            <person name="Topham K."/>
            <person name="Topping I."/>
            <person name="Tsamla T."/>
            <person name="Vassiliev H."/>
            <person name="Vo A."/>
            <person name="Wangchuk T."/>
            <person name="Wangdi T."/>
            <person name="Weiand M."/>
            <person name="Wilkinson J."/>
            <person name="Wilson A."/>
            <person name="Yadav S."/>
            <person name="Young G."/>
            <person name="Yu Q."/>
            <person name="Zembek L."/>
            <person name="Zhong D."/>
            <person name="Zimmer A."/>
            <person name="Zwirko Z."/>
            <person name="Jaffe D.B."/>
            <person name="Alvarez P."/>
            <person name="Brockman W."/>
            <person name="Butler J."/>
            <person name="Chin C."/>
            <person name="Gnerre S."/>
            <person name="Grabherr M."/>
            <person name="Kleber M."/>
            <person name="Mauceli E."/>
            <person name="MacCallum I."/>
        </authorList>
    </citation>
    <scope>NUCLEOTIDE SEQUENCE [LARGE SCALE GENOMIC DNA]</scope>
    <source>
        <strain evidence="2">white501</strain>
    </source>
</reference>
<accession>B4QKN0</accession>
<organism evidence="1 2">
    <name type="scientific">Drosophila simulans</name>
    <name type="common">Fruit fly</name>
    <dbReference type="NCBI Taxonomy" id="7240"/>
    <lineage>
        <taxon>Eukaryota</taxon>
        <taxon>Metazoa</taxon>
        <taxon>Ecdysozoa</taxon>
        <taxon>Arthropoda</taxon>
        <taxon>Hexapoda</taxon>
        <taxon>Insecta</taxon>
        <taxon>Pterygota</taxon>
        <taxon>Neoptera</taxon>
        <taxon>Endopterygota</taxon>
        <taxon>Diptera</taxon>
        <taxon>Brachycera</taxon>
        <taxon>Muscomorpha</taxon>
        <taxon>Ephydroidea</taxon>
        <taxon>Drosophilidae</taxon>
        <taxon>Drosophila</taxon>
        <taxon>Sophophora</taxon>
    </lineage>
</organism>
<gene>
    <name evidence="1" type="primary">Dsim\GD12086</name>
    <name evidence="1" type="ORF">Dsim_GD12086</name>
</gene>
<dbReference type="Proteomes" id="UP000000304">
    <property type="component" value="Chromosome 3L"/>
</dbReference>
<evidence type="ECO:0000313" key="2">
    <source>
        <dbReference type="Proteomes" id="UP000000304"/>
    </source>
</evidence>
<dbReference type="EMBL" id="CM000363">
    <property type="protein sequence ID" value="EDX11445.1"/>
    <property type="molecule type" value="Genomic_DNA"/>
</dbReference>
<dbReference type="AlphaFoldDB" id="B4QKN0"/>
<sequence length="96" mass="10753">MILRCHKVPEDEPQNPPAAATVFGDIRRFWPRIAIRSSSIFQLAAGGGIHRFPGCGTRLIAGTQSLWFVWHATRHHLPALASSHHWKVLGQPEQAR</sequence>
<evidence type="ECO:0000313" key="1">
    <source>
        <dbReference type="EMBL" id="EDX11445.1"/>
    </source>
</evidence>
<protein>
    <submittedName>
        <fullName evidence="1">GD12086</fullName>
    </submittedName>
</protein>
<proteinExistence type="predicted"/>